<name>A0ABT4UAE6_9ACTN</name>
<dbReference type="PROSITE" id="PS50943">
    <property type="entry name" value="HTH_CROC1"/>
    <property type="match status" value="1"/>
</dbReference>
<dbReference type="InterPro" id="IPR001387">
    <property type="entry name" value="Cro/C1-type_HTH"/>
</dbReference>
<feature type="domain" description="HTH cro/C1-type" evidence="2">
    <location>
        <begin position="9"/>
        <end position="63"/>
    </location>
</feature>
<gene>
    <name evidence="3" type="ORF">O4J56_21885</name>
</gene>
<evidence type="ECO:0000313" key="3">
    <source>
        <dbReference type="EMBL" id="MDA2813312.1"/>
    </source>
</evidence>
<accession>A0ABT4UAE6</accession>
<dbReference type="Pfam" id="PF01381">
    <property type="entry name" value="HTH_3"/>
    <property type="match status" value="1"/>
</dbReference>
<evidence type="ECO:0000256" key="1">
    <source>
        <dbReference type="ARBA" id="ARBA00023125"/>
    </source>
</evidence>
<dbReference type="SMART" id="SM00530">
    <property type="entry name" value="HTH_XRE"/>
    <property type="match status" value="1"/>
</dbReference>
<dbReference type="SUPFAM" id="SSF47413">
    <property type="entry name" value="lambda repressor-like DNA-binding domains"/>
    <property type="match status" value="1"/>
</dbReference>
<comment type="caution">
    <text evidence="3">The sequence shown here is derived from an EMBL/GenBank/DDBJ whole genome shotgun (WGS) entry which is preliminary data.</text>
</comment>
<dbReference type="Gene3D" id="1.10.260.40">
    <property type="entry name" value="lambda repressor-like DNA-binding domains"/>
    <property type="match status" value="1"/>
</dbReference>
<dbReference type="InterPro" id="IPR010982">
    <property type="entry name" value="Lambda_DNA-bd_dom_sf"/>
</dbReference>
<organism evidence="3 4">
    <name type="scientific">Nocardiopsis endophytica</name>
    <dbReference type="NCBI Taxonomy" id="3018445"/>
    <lineage>
        <taxon>Bacteria</taxon>
        <taxon>Bacillati</taxon>
        <taxon>Actinomycetota</taxon>
        <taxon>Actinomycetes</taxon>
        <taxon>Streptosporangiales</taxon>
        <taxon>Nocardiopsidaceae</taxon>
        <taxon>Nocardiopsis</taxon>
    </lineage>
</organism>
<dbReference type="PANTHER" id="PTHR46797">
    <property type="entry name" value="HTH-TYPE TRANSCRIPTIONAL REGULATOR"/>
    <property type="match status" value="1"/>
</dbReference>
<keyword evidence="4" id="KW-1185">Reference proteome</keyword>
<evidence type="ECO:0000313" key="4">
    <source>
        <dbReference type="Proteomes" id="UP001527866"/>
    </source>
</evidence>
<dbReference type="PANTHER" id="PTHR46797:SF1">
    <property type="entry name" value="METHYLPHOSPHONATE SYNTHASE"/>
    <property type="match status" value="1"/>
</dbReference>
<dbReference type="InterPro" id="IPR050807">
    <property type="entry name" value="TransReg_Diox_bact_type"/>
</dbReference>
<protein>
    <submittedName>
        <fullName evidence="3">Helix-turn-helix transcriptional regulator</fullName>
    </submittedName>
</protein>
<reference evidence="3 4" key="1">
    <citation type="submission" date="2023-01" db="EMBL/GenBank/DDBJ databases">
        <title>Draft genome sequence of Nocardiopsis sp. RSe5-2 isolated from halophytes.</title>
        <authorList>
            <person name="Duangmal K."/>
            <person name="Chantavorakit T."/>
        </authorList>
    </citation>
    <scope>NUCLEOTIDE SEQUENCE [LARGE SCALE GENOMIC DNA]</scope>
    <source>
        <strain evidence="3 4">RSe5-2</strain>
    </source>
</reference>
<dbReference type="Proteomes" id="UP001527866">
    <property type="component" value="Unassembled WGS sequence"/>
</dbReference>
<sequence>MRDLIGAMLRRVRQEQGRTLREVAEAAQVSLPYLSEVERGRKEPSSEVLAAIRQALGLSLVDLVGGLHMELAAPAVLPVQGVPRSLGRGPAGGHRAVMLAA</sequence>
<keyword evidence="1" id="KW-0238">DNA-binding</keyword>
<evidence type="ECO:0000259" key="2">
    <source>
        <dbReference type="PROSITE" id="PS50943"/>
    </source>
</evidence>
<dbReference type="CDD" id="cd00093">
    <property type="entry name" value="HTH_XRE"/>
    <property type="match status" value="1"/>
</dbReference>
<proteinExistence type="predicted"/>
<dbReference type="RefSeq" id="WP_270688271.1">
    <property type="nucleotide sequence ID" value="NZ_JAQFWQ010000074.1"/>
</dbReference>
<dbReference type="EMBL" id="JAQFWQ010000074">
    <property type="protein sequence ID" value="MDA2813312.1"/>
    <property type="molecule type" value="Genomic_DNA"/>
</dbReference>